<organism evidence="3">
    <name type="scientific">Tanacetum cinerariifolium</name>
    <name type="common">Dalmatian daisy</name>
    <name type="synonym">Chrysanthemum cinerariifolium</name>
    <dbReference type="NCBI Taxonomy" id="118510"/>
    <lineage>
        <taxon>Eukaryota</taxon>
        <taxon>Viridiplantae</taxon>
        <taxon>Streptophyta</taxon>
        <taxon>Embryophyta</taxon>
        <taxon>Tracheophyta</taxon>
        <taxon>Spermatophyta</taxon>
        <taxon>Magnoliopsida</taxon>
        <taxon>eudicotyledons</taxon>
        <taxon>Gunneridae</taxon>
        <taxon>Pentapetalae</taxon>
        <taxon>asterids</taxon>
        <taxon>campanulids</taxon>
        <taxon>Asterales</taxon>
        <taxon>Asteraceae</taxon>
        <taxon>Asteroideae</taxon>
        <taxon>Anthemideae</taxon>
        <taxon>Anthemidinae</taxon>
        <taxon>Tanacetum</taxon>
    </lineage>
</organism>
<evidence type="ECO:0000256" key="1">
    <source>
        <dbReference type="SAM" id="Coils"/>
    </source>
</evidence>
<gene>
    <name evidence="3" type="ORF">Tci_023233</name>
</gene>
<evidence type="ECO:0000313" key="3">
    <source>
        <dbReference type="EMBL" id="GEU51255.1"/>
    </source>
</evidence>
<name>A0A6L2KTA1_TANCI</name>
<dbReference type="Gene3D" id="1.10.287.1490">
    <property type="match status" value="1"/>
</dbReference>
<dbReference type="AlphaFoldDB" id="A0A6L2KTA1"/>
<feature type="compositionally biased region" description="Polar residues" evidence="2">
    <location>
        <begin position="166"/>
        <end position="176"/>
    </location>
</feature>
<feature type="region of interest" description="Disordered" evidence="2">
    <location>
        <begin position="318"/>
        <end position="338"/>
    </location>
</feature>
<feature type="compositionally biased region" description="Polar residues" evidence="2">
    <location>
        <begin position="983"/>
        <end position="992"/>
    </location>
</feature>
<feature type="region of interest" description="Disordered" evidence="2">
    <location>
        <begin position="983"/>
        <end position="1031"/>
    </location>
</feature>
<feature type="compositionally biased region" description="Low complexity" evidence="2">
    <location>
        <begin position="323"/>
        <end position="336"/>
    </location>
</feature>
<accession>A0A6L2KTA1</accession>
<comment type="caution">
    <text evidence="3">The sequence shown here is derived from an EMBL/GenBank/DDBJ whole genome shotgun (WGS) entry which is preliminary data.</text>
</comment>
<reference evidence="3" key="1">
    <citation type="journal article" date="2019" name="Sci. Rep.">
        <title>Draft genome of Tanacetum cinerariifolium, the natural source of mosquito coil.</title>
        <authorList>
            <person name="Yamashiro T."/>
            <person name="Shiraishi A."/>
            <person name="Satake H."/>
            <person name="Nakayama K."/>
        </authorList>
    </citation>
    <scope>NUCLEOTIDE SEQUENCE</scope>
</reference>
<proteinExistence type="predicted"/>
<feature type="compositionally biased region" description="Pro residues" evidence="2">
    <location>
        <begin position="285"/>
        <end position="296"/>
    </location>
</feature>
<feature type="coiled-coil region" evidence="1">
    <location>
        <begin position="340"/>
        <end position="395"/>
    </location>
</feature>
<feature type="compositionally biased region" description="Basic and acidic residues" evidence="2">
    <location>
        <begin position="1107"/>
        <end position="1123"/>
    </location>
</feature>
<feature type="compositionally biased region" description="Polar residues" evidence="2">
    <location>
        <begin position="1017"/>
        <end position="1027"/>
    </location>
</feature>
<feature type="region of interest" description="Disordered" evidence="2">
    <location>
        <begin position="146"/>
        <end position="187"/>
    </location>
</feature>
<feature type="region of interest" description="Disordered" evidence="2">
    <location>
        <begin position="1095"/>
        <end position="1123"/>
    </location>
</feature>
<feature type="region of interest" description="Disordered" evidence="2">
    <location>
        <begin position="272"/>
        <end position="303"/>
    </location>
</feature>
<sequence>MGRDTIQLETAVSTISHEYLLEFTTKYCISMDVHLELPGPEERIVDFPEGGRKSISTAVDWRTNDPKDEMPATNTYSRADLAVLNTYFLGDDVYLTFHHDNDHDMDLFKLISAPNPFKVKTGLRPRAAHKVPLLTTTASRVIDMEDPDVATESSGTPSAIEKSPLNFDNENPSSPMTEGKGTEDQAHETVAPEIPLPGNTPATGVASEVSLEEEVAAMEPRLSKKRGRRVNDGADVNAPPKVLRKDYASVRPEQGTRGGKSLPTMRLAAGSTFVTPADTKGVNDPDPPSYAEPQPHPEQSMTQSFEISTGNVATMEVQDTRSAKSAGSGKSTSSSSMVGIQVREEEIKKLDQEIQGLQNQTSNLKTLLEAEADMKKTAKTKNANLTKELESLHTQFLDLQVSHDQLTQQVSTFQTQVTGEERIKAAFEEFKKYEDDRVEKRCAEMNARLDALSIDFDEELYPHMLTAIAGRRWVIEHGLRLAVMKCAKSIEQAFANFVSAGIAKGMSEGLTHGIEHGKADRGLEVVEAYDSEANNKYLQALQELKDLKYPIVDQLEGLKDVPMEVIMASLHLESDSREDAPKWIRDLRLSTSQLKILVYSEVRNPRDPWAVKEEMLLEEAIAANVSRAEKKKRCRVFGRTHGIGSAHHARYDGVHVSVPTIAPQGLAILLADAATQTETSEDDDSLRLLRSKSLPPMSFPPQTELPSIHSMTSGITAVDKLTWPESNTVDPSIVVLCHFQLGFGFANPRAFTLSFSKSKFIRSSSSLCTTSTAAVRYVGIPISAVLHMAQQIIPAAQLVPKYQSIGRYNNYVVLQSISCSPKCKIKTVSKVPDTKDTIRFKLDTQEIVYTVDMFRDTLTLPLETLGNIFVTPINIDIIKSFMHTAGYQGGVDKDVIQYPRFTKLIIADLIKKYPSIPSRLEEDYHFIKYDIPLVSVYTTGNVTVRGMLILDAFLTKEIRATNDYKDYETVFVNVDVRINQSQSVVSTQGTHRTTPRAHKTPTLTAASPQRKKRKQSAGETSSPQKSFKVTIRKKTQSITLILPPSEDREREEIVQEEIEKMGEEYEESYASEFANYMFNDDDNSDTMIELRSHKENLKVVDDDEVNDKEKQDEKKDDDAEKIA</sequence>
<dbReference type="EMBL" id="BKCJ010002839">
    <property type="protein sequence ID" value="GEU51255.1"/>
    <property type="molecule type" value="Genomic_DNA"/>
</dbReference>
<evidence type="ECO:0000256" key="2">
    <source>
        <dbReference type="SAM" id="MobiDB-lite"/>
    </source>
</evidence>
<keyword evidence="1" id="KW-0175">Coiled coil</keyword>
<protein>
    <submittedName>
        <fullName evidence="3">Transposase (Putative), gypsy type</fullName>
    </submittedName>
</protein>